<keyword evidence="5" id="KW-1185">Reference proteome</keyword>
<dbReference type="InterPro" id="IPR058873">
    <property type="entry name" value="PDDEXK_GAPS4"/>
</dbReference>
<evidence type="ECO:0000313" key="5">
    <source>
        <dbReference type="Proteomes" id="UP000011593"/>
    </source>
</evidence>
<dbReference type="AlphaFoldDB" id="L0JMA0"/>
<evidence type="ECO:0000259" key="1">
    <source>
        <dbReference type="Pfam" id="PF26115"/>
    </source>
</evidence>
<reference evidence="4" key="2">
    <citation type="submission" date="2012-02" db="EMBL/GenBank/DDBJ databases">
        <title>Complete sequence of chromosome of Natrinema pellirubrum DSM 15624.</title>
        <authorList>
            <person name="Lucas S."/>
            <person name="Han J."/>
            <person name="Lapidus A."/>
            <person name="Cheng J.-F."/>
            <person name="Goodwin L."/>
            <person name="Pitluck S."/>
            <person name="Peters L."/>
            <person name="Teshima H."/>
            <person name="Detter J.C."/>
            <person name="Han C."/>
            <person name="Tapia R."/>
            <person name="Land M."/>
            <person name="Hauser L."/>
            <person name="Kyrpides N."/>
            <person name="Ivanova N."/>
            <person name="Pagani I."/>
            <person name="Sproer C."/>
            <person name="Anderson I."/>
            <person name="Woyke T."/>
        </authorList>
    </citation>
    <scope>NUCLEOTIDE SEQUENCE [LARGE SCALE GENOMIC DNA]</scope>
    <source>
        <strain evidence="4">DSM 15624 / JCM 10476 / NCIMB 786</strain>
    </source>
</reference>
<dbReference type="OrthoDB" id="173276at2157"/>
<dbReference type="EMBL" id="CP003372">
    <property type="protein sequence ID" value="AGB31707.1"/>
    <property type="molecule type" value="Genomic_DNA"/>
</dbReference>
<feature type="domain" description="GAPS4 PD-(D/E)XK nuclease" evidence="1">
    <location>
        <begin position="1"/>
        <end position="157"/>
    </location>
</feature>
<dbReference type="RefSeq" id="WP_006182276.1">
    <property type="nucleotide sequence ID" value="NC_019962.1"/>
</dbReference>
<reference evidence="3 5" key="3">
    <citation type="journal article" date="2014" name="PLoS Genet.">
        <title>Phylogenetically driven sequencing of extremely halophilic archaea reveals strategies for static and dynamic osmo-response.</title>
        <authorList>
            <person name="Becker E.A."/>
            <person name="Seitzer P.M."/>
            <person name="Tritt A."/>
            <person name="Larsen D."/>
            <person name="Krusor M."/>
            <person name="Yao A.I."/>
            <person name="Wu D."/>
            <person name="Madern D."/>
            <person name="Eisen J.A."/>
            <person name="Darling A.E."/>
            <person name="Facciotti M.T."/>
        </authorList>
    </citation>
    <scope>NUCLEOTIDE SEQUENCE [LARGE SCALE GENOMIC DNA]</scope>
    <source>
        <strain evidence="3 5">DSM 15624</strain>
    </source>
</reference>
<dbReference type="KEGG" id="npe:Natpe_1831"/>
<organism evidence="2 4">
    <name type="scientific">Natrinema pellirubrum (strain DSM 15624 / CIP 106293 / JCM 10476 / NCIMB 786 / 157)</name>
    <dbReference type="NCBI Taxonomy" id="797303"/>
    <lineage>
        <taxon>Archaea</taxon>
        <taxon>Methanobacteriati</taxon>
        <taxon>Methanobacteriota</taxon>
        <taxon>Stenosarchaea group</taxon>
        <taxon>Halobacteria</taxon>
        <taxon>Halobacteriales</taxon>
        <taxon>Natrialbaceae</taxon>
        <taxon>Natrinema</taxon>
    </lineage>
</organism>
<dbReference type="GeneID" id="14332572"/>
<accession>L0JMA0</accession>
<protein>
    <recommendedName>
        <fullName evidence="1">GAPS4 PD-(D/E)XK nuclease domain-containing protein</fullName>
    </recommendedName>
</protein>
<dbReference type="HOGENOM" id="CLU_862258_0_0_2"/>
<dbReference type="EMBL" id="AOIE01000086">
    <property type="protein sequence ID" value="ELY72917.1"/>
    <property type="molecule type" value="Genomic_DNA"/>
</dbReference>
<gene>
    <name evidence="2" type="ordered locus">Natpe_1831</name>
    <name evidence="3" type="ORF">C488_14592</name>
</gene>
<evidence type="ECO:0000313" key="3">
    <source>
        <dbReference type="EMBL" id="ELY72917.1"/>
    </source>
</evidence>
<evidence type="ECO:0000313" key="4">
    <source>
        <dbReference type="Proteomes" id="UP000010843"/>
    </source>
</evidence>
<dbReference type="STRING" id="797303.Natpe_1831"/>
<proteinExistence type="predicted"/>
<dbReference type="Proteomes" id="UP000010843">
    <property type="component" value="Chromosome"/>
</dbReference>
<sequence length="322" mass="36952">MGEEVRNTGNRAEDRLIALLQEFNWEYIGGGRDIDCASRKHERDEHGIDGYMAYEDPYLSAERGVIVESKSKQWESWGPSSLQSDAKQVRTALECSTRSEDFDKKLNNYENRRRDTAILGAFTNDDEYDHEAFQAYVESCKVKRGGGPSHILVLGNRELNRLASIQNKYREIKEKHTEGDNIVEAELNFYYPSLQEPRAAPKRRDTISFEYLFSDYVYAKLQKTELNGTDTDTTDVSIVFNSGGINQDSLEFLYYSLRDNDGLDTDEVWVYSYLPNGGENADETYDSAVDSLENILPPDKGFRFTELPQVEYKSYAEDLTED</sequence>
<dbReference type="Pfam" id="PF26115">
    <property type="entry name" value="PDDEXK_GAPS4"/>
    <property type="match status" value="1"/>
</dbReference>
<evidence type="ECO:0000313" key="2">
    <source>
        <dbReference type="EMBL" id="AGB31707.1"/>
    </source>
</evidence>
<reference evidence="2" key="1">
    <citation type="submission" date="2012-02" db="EMBL/GenBank/DDBJ databases">
        <title>Complete sequence of chromosome of Natrinema pellirubrum DSM 15624.</title>
        <authorList>
            <consortium name="US DOE Joint Genome Institute"/>
            <person name="Lucas S."/>
            <person name="Han J."/>
            <person name="Lapidus A."/>
            <person name="Cheng J.-F."/>
            <person name="Goodwin L."/>
            <person name="Pitluck S."/>
            <person name="Peters L."/>
            <person name="Teshima H."/>
            <person name="Detter J.C."/>
            <person name="Han C."/>
            <person name="Tapia R."/>
            <person name="Land M."/>
            <person name="Hauser L."/>
            <person name="Kyrpides N."/>
            <person name="Ivanova N."/>
            <person name="Pagani I."/>
            <person name="Sproer C."/>
            <person name="Anderson I."/>
            <person name="Woyke T."/>
        </authorList>
    </citation>
    <scope>NUCLEOTIDE SEQUENCE</scope>
    <source>
        <strain evidence="2">DSM 15624</strain>
    </source>
</reference>
<dbReference type="Proteomes" id="UP000011593">
    <property type="component" value="Unassembled WGS sequence"/>
</dbReference>
<dbReference type="eggNOG" id="ENOG502N5QK">
    <property type="taxonomic scope" value="Archaea"/>
</dbReference>
<name>L0JMA0_NATP1</name>